<evidence type="ECO:0000256" key="1">
    <source>
        <dbReference type="SAM" id="MobiDB-lite"/>
    </source>
</evidence>
<dbReference type="AlphaFoldDB" id="W9RN96"/>
<feature type="region of interest" description="Disordered" evidence="1">
    <location>
        <begin position="81"/>
        <end position="106"/>
    </location>
</feature>
<gene>
    <name evidence="2" type="ORF">L484_007038</name>
</gene>
<evidence type="ECO:0000313" key="3">
    <source>
        <dbReference type="Proteomes" id="UP000030645"/>
    </source>
</evidence>
<proteinExistence type="predicted"/>
<evidence type="ECO:0000313" key="2">
    <source>
        <dbReference type="EMBL" id="EXB99130.1"/>
    </source>
</evidence>
<protein>
    <submittedName>
        <fullName evidence="2">Uncharacterized protein</fullName>
    </submittedName>
</protein>
<keyword evidence="3" id="KW-1185">Reference proteome</keyword>
<sequence length="106" mass="11442">MGREEAKATYQLRNGFGEKVVVAAIGGGRRSSGLEVEVGENLPIWQRSQQQLLREFFFVSDGSEGGVGVKESTEEYQIEQEKLPERTNGHSGGVGATKSLGVCVPD</sequence>
<accession>W9RN96</accession>
<dbReference type="EMBL" id="KE345297">
    <property type="protein sequence ID" value="EXB99130.1"/>
    <property type="molecule type" value="Genomic_DNA"/>
</dbReference>
<name>W9RN96_9ROSA</name>
<dbReference type="Proteomes" id="UP000030645">
    <property type="component" value="Unassembled WGS sequence"/>
</dbReference>
<organism evidence="2 3">
    <name type="scientific">Morus notabilis</name>
    <dbReference type="NCBI Taxonomy" id="981085"/>
    <lineage>
        <taxon>Eukaryota</taxon>
        <taxon>Viridiplantae</taxon>
        <taxon>Streptophyta</taxon>
        <taxon>Embryophyta</taxon>
        <taxon>Tracheophyta</taxon>
        <taxon>Spermatophyta</taxon>
        <taxon>Magnoliopsida</taxon>
        <taxon>eudicotyledons</taxon>
        <taxon>Gunneridae</taxon>
        <taxon>Pentapetalae</taxon>
        <taxon>rosids</taxon>
        <taxon>fabids</taxon>
        <taxon>Rosales</taxon>
        <taxon>Moraceae</taxon>
        <taxon>Moreae</taxon>
        <taxon>Morus</taxon>
    </lineage>
</organism>
<reference evidence="3" key="1">
    <citation type="submission" date="2013-01" db="EMBL/GenBank/DDBJ databases">
        <title>Draft Genome Sequence of a Mulberry Tree, Morus notabilis C.K. Schneid.</title>
        <authorList>
            <person name="He N."/>
            <person name="Zhao S."/>
        </authorList>
    </citation>
    <scope>NUCLEOTIDE SEQUENCE</scope>
</reference>